<keyword evidence="1" id="KW-0802">TPR repeat</keyword>
<accession>A0AAD8YPK6</accession>
<feature type="non-terminal residue" evidence="4">
    <location>
        <position position="1"/>
    </location>
</feature>
<evidence type="ECO:0000313" key="5">
    <source>
        <dbReference type="Proteomes" id="UP001239994"/>
    </source>
</evidence>
<dbReference type="InterPro" id="IPR036397">
    <property type="entry name" value="RNaseH_sf"/>
</dbReference>
<dbReference type="GO" id="GO:0005740">
    <property type="term" value="C:mitochondrial envelope"/>
    <property type="evidence" value="ECO:0007669"/>
    <property type="project" value="TreeGrafter"/>
</dbReference>
<dbReference type="Pfam" id="PF04419">
    <property type="entry name" value="SERF-like_N"/>
    <property type="match status" value="1"/>
</dbReference>
<dbReference type="GO" id="GO:0016020">
    <property type="term" value="C:membrane"/>
    <property type="evidence" value="ECO:0007669"/>
    <property type="project" value="TreeGrafter"/>
</dbReference>
<comment type="caution">
    <text evidence="4">The sequence shown here is derived from an EMBL/GenBank/DDBJ whole genome shotgun (WGS) entry which is preliminary data.</text>
</comment>
<keyword evidence="5" id="KW-1185">Reference proteome</keyword>
<dbReference type="PANTHER" id="PTHR46512">
    <property type="entry name" value="PEPTIDYLPROLYL ISOMERASE"/>
    <property type="match status" value="1"/>
</dbReference>
<dbReference type="GO" id="GO:0003676">
    <property type="term" value="F:nucleic acid binding"/>
    <property type="evidence" value="ECO:0007669"/>
    <property type="project" value="InterPro"/>
</dbReference>
<sequence length="391" mass="43750">MGTDPTSTVTSLPNLNLSPSHIPEANNKDWQKLGKSPNLGKAVRFSETEEVEKRNSLEESLFPDHGLDKLTTTSFEELFSAEDWLDLTAFPSPLAHGLLADDHLLWKKLLKPGHRRASCPVCGQEVILKMESVLEDRSVVEKDCKLVFVTGEGDVNQALEECAITMWKEEIALLLADSRNTYGLLGRSADQKSGLRSEWSTRVLTMNLIFGCDLNAVVSFIGVPEVVVLTKVLRKHLSDNGKYEEAMETLKKALKLEPSTKRAQVIKVEMVCSRGGNQRELARQRNAKKQTDMHKGKRNDDGLSAAARKQSEAKAFGGWLGAKKGSKEATSLQENIKDRLTFCRKYRDWTAEDWGKVIFSEEAPFRLWDVWTNDCPEKKTVSATLSPVMPT</sequence>
<dbReference type="GO" id="GO:0003755">
    <property type="term" value="F:peptidyl-prolyl cis-trans isomerase activity"/>
    <property type="evidence" value="ECO:0007669"/>
    <property type="project" value="InterPro"/>
</dbReference>
<feature type="compositionally biased region" description="Basic and acidic residues" evidence="2">
    <location>
        <begin position="289"/>
        <end position="301"/>
    </location>
</feature>
<dbReference type="Gene3D" id="3.10.50.40">
    <property type="match status" value="1"/>
</dbReference>
<name>A0AAD8YPK6_9TELE</name>
<dbReference type="AlphaFoldDB" id="A0AAD8YPK6"/>
<reference evidence="4" key="1">
    <citation type="submission" date="2023-03" db="EMBL/GenBank/DDBJ databases">
        <title>Electrophorus voltai genome.</title>
        <authorList>
            <person name="Bian C."/>
        </authorList>
    </citation>
    <scope>NUCLEOTIDE SEQUENCE</scope>
    <source>
        <strain evidence="4">CB-2022</strain>
        <tissue evidence="4">Muscle</tissue>
    </source>
</reference>
<dbReference type="GO" id="GO:0012505">
    <property type="term" value="C:endomembrane system"/>
    <property type="evidence" value="ECO:0007669"/>
    <property type="project" value="TreeGrafter"/>
</dbReference>
<protein>
    <recommendedName>
        <fullName evidence="3">Small EDRK-rich factor-like N-terminal domain-containing protein</fullName>
    </recommendedName>
</protein>
<dbReference type="SUPFAM" id="SSF54534">
    <property type="entry name" value="FKBP-like"/>
    <property type="match status" value="1"/>
</dbReference>
<dbReference type="GO" id="GO:0044183">
    <property type="term" value="F:protein folding chaperone"/>
    <property type="evidence" value="ECO:0007669"/>
    <property type="project" value="TreeGrafter"/>
</dbReference>
<proteinExistence type="predicted"/>
<evidence type="ECO:0000259" key="3">
    <source>
        <dbReference type="Pfam" id="PF04419"/>
    </source>
</evidence>
<feature type="repeat" description="TPR" evidence="1">
    <location>
        <begin position="227"/>
        <end position="260"/>
    </location>
</feature>
<feature type="domain" description="Small EDRK-rich factor-like N-terminal" evidence="3">
    <location>
        <begin position="276"/>
        <end position="309"/>
    </location>
</feature>
<dbReference type="PANTHER" id="PTHR46512:SF2">
    <property type="entry name" value="PEPTIDYLPROLYL ISOMERASE"/>
    <property type="match status" value="1"/>
</dbReference>
<evidence type="ECO:0000256" key="1">
    <source>
        <dbReference type="PROSITE-ProRule" id="PRU00339"/>
    </source>
</evidence>
<dbReference type="InterPro" id="IPR046357">
    <property type="entry name" value="PPIase_dom_sf"/>
</dbReference>
<dbReference type="GO" id="GO:0005829">
    <property type="term" value="C:cytosol"/>
    <property type="evidence" value="ECO:0007669"/>
    <property type="project" value="TreeGrafter"/>
</dbReference>
<feature type="region of interest" description="Disordered" evidence="2">
    <location>
        <begin position="1"/>
        <end position="36"/>
    </location>
</feature>
<dbReference type="Gene3D" id="3.30.420.10">
    <property type="entry name" value="Ribonuclease H-like superfamily/Ribonuclease H"/>
    <property type="match status" value="1"/>
</dbReference>
<feature type="region of interest" description="Disordered" evidence="2">
    <location>
        <begin position="279"/>
        <end position="307"/>
    </location>
</feature>
<evidence type="ECO:0000313" key="4">
    <source>
        <dbReference type="EMBL" id="KAK1784857.1"/>
    </source>
</evidence>
<evidence type="ECO:0000256" key="2">
    <source>
        <dbReference type="SAM" id="MobiDB-lite"/>
    </source>
</evidence>
<dbReference type="InterPro" id="IPR019734">
    <property type="entry name" value="TPR_rpt"/>
</dbReference>
<dbReference type="InterPro" id="IPR007513">
    <property type="entry name" value="SERF-like_N"/>
</dbReference>
<gene>
    <name evidence="4" type="ORF">P4O66_018292</name>
</gene>
<dbReference type="GO" id="GO:0043066">
    <property type="term" value="P:negative regulation of apoptotic process"/>
    <property type="evidence" value="ECO:0007669"/>
    <property type="project" value="TreeGrafter"/>
</dbReference>
<dbReference type="Proteomes" id="UP001239994">
    <property type="component" value="Unassembled WGS sequence"/>
</dbReference>
<dbReference type="EMBL" id="JAROKS010000026">
    <property type="protein sequence ID" value="KAK1784857.1"/>
    <property type="molecule type" value="Genomic_DNA"/>
</dbReference>
<organism evidence="4 5">
    <name type="scientific">Electrophorus voltai</name>
    <dbReference type="NCBI Taxonomy" id="2609070"/>
    <lineage>
        <taxon>Eukaryota</taxon>
        <taxon>Metazoa</taxon>
        <taxon>Chordata</taxon>
        <taxon>Craniata</taxon>
        <taxon>Vertebrata</taxon>
        <taxon>Euteleostomi</taxon>
        <taxon>Actinopterygii</taxon>
        <taxon>Neopterygii</taxon>
        <taxon>Teleostei</taxon>
        <taxon>Ostariophysi</taxon>
        <taxon>Gymnotiformes</taxon>
        <taxon>Gymnotoidei</taxon>
        <taxon>Gymnotidae</taxon>
        <taxon>Electrophorus</taxon>
    </lineage>
</organism>
<feature type="compositionally biased region" description="Polar residues" evidence="2">
    <location>
        <begin position="1"/>
        <end position="19"/>
    </location>
</feature>
<dbReference type="InterPro" id="IPR050754">
    <property type="entry name" value="FKBP4/5/8-like"/>
</dbReference>
<dbReference type="PROSITE" id="PS50005">
    <property type="entry name" value="TPR"/>
    <property type="match status" value="1"/>
</dbReference>